<organism evidence="9 10">
    <name type="scientific">Rhodococcus sovatensis</name>
    <dbReference type="NCBI Taxonomy" id="1805840"/>
    <lineage>
        <taxon>Bacteria</taxon>
        <taxon>Bacillati</taxon>
        <taxon>Actinomycetota</taxon>
        <taxon>Actinomycetes</taxon>
        <taxon>Mycobacteriales</taxon>
        <taxon>Nocardiaceae</taxon>
        <taxon>Rhodococcus</taxon>
    </lineage>
</organism>
<evidence type="ECO:0000256" key="1">
    <source>
        <dbReference type="ARBA" id="ARBA00004651"/>
    </source>
</evidence>
<evidence type="ECO:0000256" key="7">
    <source>
        <dbReference type="ARBA" id="ARBA00024033"/>
    </source>
</evidence>
<feature type="transmembrane region" description="Helical" evidence="8">
    <location>
        <begin position="175"/>
        <end position="196"/>
    </location>
</feature>
<comment type="similarity">
    <text evidence="7">Belongs to the glycosyltransferase 87 family.</text>
</comment>
<keyword evidence="4 8" id="KW-0812">Transmembrane</keyword>
<keyword evidence="6 8" id="KW-0472">Membrane</keyword>
<feature type="transmembrane region" description="Helical" evidence="8">
    <location>
        <begin position="267"/>
        <end position="284"/>
    </location>
</feature>
<evidence type="ECO:0000256" key="2">
    <source>
        <dbReference type="ARBA" id="ARBA00022475"/>
    </source>
</evidence>
<dbReference type="InterPro" id="IPR018584">
    <property type="entry name" value="GT87"/>
</dbReference>
<feature type="transmembrane region" description="Helical" evidence="8">
    <location>
        <begin position="124"/>
        <end position="141"/>
    </location>
</feature>
<keyword evidence="5 8" id="KW-1133">Transmembrane helix</keyword>
<dbReference type="RefSeq" id="WP_338887289.1">
    <property type="nucleotide sequence ID" value="NZ_CP147846.1"/>
</dbReference>
<keyword evidence="10" id="KW-1185">Reference proteome</keyword>
<feature type="transmembrane region" description="Helical" evidence="8">
    <location>
        <begin position="337"/>
        <end position="353"/>
    </location>
</feature>
<feature type="transmembrane region" description="Helical" evidence="8">
    <location>
        <begin position="296"/>
        <end position="317"/>
    </location>
</feature>
<evidence type="ECO:0000256" key="8">
    <source>
        <dbReference type="SAM" id="Phobius"/>
    </source>
</evidence>
<feature type="transmembrane region" description="Helical" evidence="8">
    <location>
        <begin position="148"/>
        <end position="169"/>
    </location>
</feature>
<comment type="subcellular location">
    <subcellularLocation>
        <location evidence="1">Cell membrane</location>
        <topology evidence="1">Multi-pass membrane protein</topology>
    </subcellularLocation>
</comment>
<feature type="transmembrane region" description="Helical" evidence="8">
    <location>
        <begin position="75"/>
        <end position="94"/>
    </location>
</feature>
<dbReference type="EMBL" id="CP147846">
    <property type="protein sequence ID" value="WXG67616.1"/>
    <property type="molecule type" value="Genomic_DNA"/>
</dbReference>
<evidence type="ECO:0000256" key="6">
    <source>
        <dbReference type="ARBA" id="ARBA00023136"/>
    </source>
</evidence>
<evidence type="ECO:0000256" key="4">
    <source>
        <dbReference type="ARBA" id="ARBA00022692"/>
    </source>
</evidence>
<keyword evidence="2" id="KW-1003">Cell membrane</keyword>
<keyword evidence="9" id="KW-0328">Glycosyltransferase</keyword>
<keyword evidence="3 9" id="KW-0808">Transferase</keyword>
<reference evidence="9 10" key="1">
    <citation type="submission" date="2024-03" db="EMBL/GenBank/DDBJ databases">
        <title>Natural products discovery in diverse microorganisms through a two-stage MS feature dereplication strategy.</title>
        <authorList>
            <person name="Zhang R."/>
        </authorList>
    </citation>
    <scope>NUCLEOTIDE SEQUENCE [LARGE SCALE GENOMIC DNA]</scope>
    <source>
        <strain evidence="9 10">18930</strain>
    </source>
</reference>
<evidence type="ECO:0000313" key="10">
    <source>
        <dbReference type="Proteomes" id="UP001432000"/>
    </source>
</evidence>
<sequence length="410" mass="43421">MPKPAPSKPTRVSTTGRRISGAAGAGIVLTVVLTAALLWDAVAVHQIDLAVFQDAGAAYLDGMPLYSEDFPTRSGLRFIYAPIAAVLFAPLVLLDSVSLQLVWSSVNIMLVWWVLASMLRKLDVARPVLIATAALGGALMLEPVRSNFGFGQINVILMALVVADCTGAIPRRLRGIGIALAASIKITPAAFGLFFLVRRDMTSIVRAVAAVGIIAALGFWLLPGASVYFWLTEFFATERGGGHGFVRNQAFTGILARLGADGIVKDALWAAAAAVVVCAAAWSARQFTRSGEPMVALAIVALASLLAAPFAVSHHWVYSVLLIPLAIAPQYRSWRPMLVGSIAVFIAGPYFLLEGIDARTGTFEFVLRQVAGSAQCLTAIALLIAAVIQARSRTTQPEPVREPAMAESSA</sequence>
<feature type="transmembrane region" description="Helical" evidence="8">
    <location>
        <begin position="208"/>
        <end position="231"/>
    </location>
</feature>
<dbReference type="Pfam" id="PF09594">
    <property type="entry name" value="GT87"/>
    <property type="match status" value="1"/>
</dbReference>
<protein>
    <submittedName>
        <fullName evidence="9">Glycosyltransferase family 87 protein</fullName>
        <ecNumber evidence="9">2.4.-.-</ecNumber>
    </submittedName>
</protein>
<evidence type="ECO:0000256" key="5">
    <source>
        <dbReference type="ARBA" id="ARBA00022989"/>
    </source>
</evidence>
<dbReference type="EC" id="2.4.-.-" evidence="9"/>
<dbReference type="GO" id="GO:0016757">
    <property type="term" value="F:glycosyltransferase activity"/>
    <property type="evidence" value="ECO:0007669"/>
    <property type="project" value="UniProtKB-KW"/>
</dbReference>
<gene>
    <name evidence="9" type="ORF">WDS16_20640</name>
</gene>
<evidence type="ECO:0000313" key="9">
    <source>
        <dbReference type="EMBL" id="WXG67616.1"/>
    </source>
</evidence>
<proteinExistence type="inferred from homology"/>
<feature type="transmembrane region" description="Helical" evidence="8">
    <location>
        <begin position="101"/>
        <end position="118"/>
    </location>
</feature>
<feature type="transmembrane region" description="Helical" evidence="8">
    <location>
        <begin position="365"/>
        <end position="388"/>
    </location>
</feature>
<evidence type="ECO:0000256" key="3">
    <source>
        <dbReference type="ARBA" id="ARBA00022679"/>
    </source>
</evidence>
<accession>A0ABZ2PIM3</accession>
<name>A0ABZ2PIM3_9NOCA</name>
<feature type="transmembrane region" description="Helical" evidence="8">
    <location>
        <begin position="21"/>
        <end position="39"/>
    </location>
</feature>
<dbReference type="Proteomes" id="UP001432000">
    <property type="component" value="Chromosome"/>
</dbReference>